<feature type="non-terminal residue" evidence="2">
    <location>
        <position position="158"/>
    </location>
</feature>
<name>A0A395GX26_9EURO</name>
<dbReference type="AlphaFoldDB" id="A0A395GX26"/>
<protein>
    <submittedName>
        <fullName evidence="2">S-adenosyl-L-methionine-dependent methyltransferase</fullName>
    </submittedName>
</protein>
<evidence type="ECO:0000259" key="1">
    <source>
        <dbReference type="Pfam" id="PF13649"/>
    </source>
</evidence>
<organism evidence="2 3">
    <name type="scientific">Aspergillus ibericus CBS 121593</name>
    <dbReference type="NCBI Taxonomy" id="1448316"/>
    <lineage>
        <taxon>Eukaryota</taxon>
        <taxon>Fungi</taxon>
        <taxon>Dikarya</taxon>
        <taxon>Ascomycota</taxon>
        <taxon>Pezizomycotina</taxon>
        <taxon>Eurotiomycetes</taxon>
        <taxon>Eurotiomycetidae</taxon>
        <taxon>Eurotiales</taxon>
        <taxon>Aspergillaceae</taxon>
        <taxon>Aspergillus</taxon>
        <taxon>Aspergillus subgen. Circumdati</taxon>
    </lineage>
</organism>
<dbReference type="GO" id="GO:0032259">
    <property type="term" value="P:methylation"/>
    <property type="evidence" value="ECO:0007669"/>
    <property type="project" value="UniProtKB-KW"/>
</dbReference>
<keyword evidence="2" id="KW-0489">Methyltransferase</keyword>
<dbReference type="InterPro" id="IPR029063">
    <property type="entry name" value="SAM-dependent_MTases_sf"/>
</dbReference>
<keyword evidence="2" id="KW-0808">Transferase</keyword>
<dbReference type="STRING" id="1448316.A0A395GX26"/>
<dbReference type="RefSeq" id="XP_025572941.1">
    <property type="nucleotide sequence ID" value="XM_025719949.1"/>
</dbReference>
<accession>A0A395GX26</accession>
<keyword evidence="3" id="KW-1185">Reference proteome</keyword>
<reference evidence="2 3" key="1">
    <citation type="submission" date="2018-02" db="EMBL/GenBank/DDBJ databases">
        <title>The genomes of Aspergillus section Nigri reveals drivers in fungal speciation.</title>
        <authorList>
            <consortium name="DOE Joint Genome Institute"/>
            <person name="Vesth T.C."/>
            <person name="Nybo J."/>
            <person name="Theobald S."/>
            <person name="Brandl J."/>
            <person name="Frisvad J.C."/>
            <person name="Nielsen K.F."/>
            <person name="Lyhne E.K."/>
            <person name="Kogle M.E."/>
            <person name="Kuo A."/>
            <person name="Riley R."/>
            <person name="Clum A."/>
            <person name="Nolan M."/>
            <person name="Lipzen A."/>
            <person name="Salamov A."/>
            <person name="Henrissat B."/>
            <person name="Wiebenga A."/>
            <person name="De vries R.P."/>
            <person name="Grigoriev I.V."/>
            <person name="Mortensen U.H."/>
            <person name="Andersen M.R."/>
            <person name="Baker S.E."/>
        </authorList>
    </citation>
    <scope>NUCLEOTIDE SEQUENCE [LARGE SCALE GENOMIC DNA]</scope>
    <source>
        <strain evidence="2 3">CBS 121593</strain>
    </source>
</reference>
<dbReference type="GO" id="GO:0008168">
    <property type="term" value="F:methyltransferase activity"/>
    <property type="evidence" value="ECO:0007669"/>
    <property type="project" value="UniProtKB-KW"/>
</dbReference>
<dbReference type="InterPro" id="IPR041698">
    <property type="entry name" value="Methyltransf_25"/>
</dbReference>
<sequence>MTQDHSPTKLGSKNGRVQYMETIDAYDKWATVYDKDNNFLQALDSLEMQTLLPYFLDLLPLPTSSFPDHPKVIDLGCGTARNTLLLAQLASPGTEIIGLDASSGMLAVAREAIQGIPRVSLGMFDLLQEPMTVPGESVGAAGVISTLVLEHVPLRRFF</sequence>
<dbReference type="Proteomes" id="UP000249402">
    <property type="component" value="Unassembled WGS sequence"/>
</dbReference>
<dbReference type="VEuPathDB" id="FungiDB:BO80DRAFT_427210"/>
<evidence type="ECO:0000313" key="2">
    <source>
        <dbReference type="EMBL" id="RAK98613.1"/>
    </source>
</evidence>
<feature type="domain" description="Methyltransferase" evidence="1">
    <location>
        <begin position="72"/>
        <end position="153"/>
    </location>
</feature>
<dbReference type="Gene3D" id="3.40.50.150">
    <property type="entry name" value="Vaccinia Virus protein VP39"/>
    <property type="match status" value="1"/>
</dbReference>
<dbReference type="EMBL" id="KZ824452">
    <property type="protein sequence ID" value="RAK98613.1"/>
    <property type="molecule type" value="Genomic_DNA"/>
</dbReference>
<dbReference type="SUPFAM" id="SSF53335">
    <property type="entry name" value="S-adenosyl-L-methionine-dependent methyltransferases"/>
    <property type="match status" value="1"/>
</dbReference>
<proteinExistence type="predicted"/>
<gene>
    <name evidence="2" type="ORF">BO80DRAFT_427210</name>
</gene>
<dbReference type="GeneID" id="37224814"/>
<dbReference type="Pfam" id="PF13649">
    <property type="entry name" value="Methyltransf_25"/>
    <property type="match status" value="1"/>
</dbReference>
<evidence type="ECO:0000313" key="3">
    <source>
        <dbReference type="Proteomes" id="UP000249402"/>
    </source>
</evidence>
<dbReference type="OrthoDB" id="66144at2759"/>
<dbReference type="CDD" id="cd02440">
    <property type="entry name" value="AdoMet_MTases"/>
    <property type="match status" value="1"/>
</dbReference>